<dbReference type="PANTHER" id="PTHR42736">
    <property type="entry name" value="PROTEIN-GLUTAMINE GAMMA-GLUTAMYLTRANSFERASE"/>
    <property type="match status" value="1"/>
</dbReference>
<dbReference type="PANTHER" id="PTHR42736:SF1">
    <property type="entry name" value="PROTEIN-GLUTAMINE GAMMA-GLUTAMYLTRANSFERASE"/>
    <property type="match status" value="1"/>
</dbReference>
<dbReference type="InterPro" id="IPR002931">
    <property type="entry name" value="Transglutaminase-like"/>
</dbReference>
<feature type="domain" description="Transglutaminase-like" evidence="3">
    <location>
        <begin position="515"/>
        <end position="586"/>
    </location>
</feature>
<dbReference type="InterPro" id="IPR021878">
    <property type="entry name" value="TgpA_N"/>
</dbReference>
<proteinExistence type="predicted"/>
<evidence type="ECO:0000313" key="4">
    <source>
        <dbReference type="EMBL" id="GAA5083668.1"/>
    </source>
</evidence>
<feature type="transmembrane region" description="Helical" evidence="2">
    <location>
        <begin position="182"/>
        <end position="199"/>
    </location>
</feature>
<feature type="transmembrane region" description="Helical" evidence="2">
    <location>
        <begin position="251"/>
        <end position="273"/>
    </location>
</feature>
<keyword evidence="5" id="KW-1185">Reference proteome</keyword>
<dbReference type="Gene3D" id="3.10.620.30">
    <property type="match status" value="1"/>
</dbReference>
<dbReference type="EMBL" id="BAABKZ010000001">
    <property type="protein sequence ID" value="GAA5083668.1"/>
    <property type="molecule type" value="Genomic_DNA"/>
</dbReference>
<feature type="transmembrane region" description="Helical" evidence="2">
    <location>
        <begin position="43"/>
        <end position="62"/>
    </location>
</feature>
<keyword evidence="2" id="KW-1133">Transmembrane helix</keyword>
<feature type="transmembrane region" description="Helical" evidence="2">
    <location>
        <begin position="205"/>
        <end position="224"/>
    </location>
</feature>
<feature type="transmembrane region" description="Helical" evidence="2">
    <location>
        <begin position="103"/>
        <end position="124"/>
    </location>
</feature>
<evidence type="ECO:0000256" key="2">
    <source>
        <dbReference type="SAM" id="Phobius"/>
    </source>
</evidence>
<dbReference type="InterPro" id="IPR038765">
    <property type="entry name" value="Papain-like_cys_pep_sf"/>
</dbReference>
<evidence type="ECO:0000259" key="3">
    <source>
        <dbReference type="SMART" id="SM00460"/>
    </source>
</evidence>
<dbReference type="SMART" id="SM00460">
    <property type="entry name" value="TGc"/>
    <property type="match status" value="1"/>
</dbReference>
<gene>
    <name evidence="4" type="ORF">GCM10025760_00560</name>
</gene>
<feature type="region of interest" description="Disordered" evidence="1">
    <location>
        <begin position="579"/>
        <end position="631"/>
    </location>
</feature>
<dbReference type="InterPro" id="IPR052901">
    <property type="entry name" value="Bact_TGase-like"/>
</dbReference>
<feature type="transmembrane region" description="Helical" evidence="2">
    <location>
        <begin position="68"/>
        <end position="91"/>
    </location>
</feature>
<feature type="compositionally biased region" description="Basic residues" evidence="1">
    <location>
        <begin position="838"/>
        <end position="849"/>
    </location>
</feature>
<reference evidence="5" key="1">
    <citation type="journal article" date="2019" name="Int. J. Syst. Evol. Microbiol.">
        <title>The Global Catalogue of Microorganisms (GCM) 10K type strain sequencing project: providing services to taxonomists for standard genome sequencing and annotation.</title>
        <authorList>
            <consortium name="The Broad Institute Genomics Platform"/>
            <consortium name="The Broad Institute Genome Sequencing Center for Infectious Disease"/>
            <person name="Wu L."/>
            <person name="Ma J."/>
        </authorList>
    </citation>
    <scope>NUCLEOTIDE SEQUENCE [LARGE SCALE GENOMIC DNA]</scope>
    <source>
        <strain evidence="5">JCM 18959</strain>
    </source>
</reference>
<keyword evidence="2" id="KW-0472">Membrane</keyword>
<protein>
    <submittedName>
        <fullName evidence="4">Transglutaminase-like domain-containing protein</fullName>
    </submittedName>
</protein>
<feature type="transmembrane region" description="Helical" evidence="2">
    <location>
        <begin position="158"/>
        <end position="177"/>
    </location>
</feature>
<dbReference type="RefSeq" id="WP_194412001.1">
    <property type="nucleotide sequence ID" value="NZ_BAABKZ010000001.1"/>
</dbReference>
<dbReference type="Pfam" id="PF01841">
    <property type="entry name" value="Transglut_core"/>
    <property type="match status" value="1"/>
</dbReference>
<evidence type="ECO:0000313" key="5">
    <source>
        <dbReference type="Proteomes" id="UP001501407"/>
    </source>
</evidence>
<dbReference type="SUPFAM" id="SSF54001">
    <property type="entry name" value="Cysteine proteinases"/>
    <property type="match status" value="1"/>
</dbReference>
<dbReference type="Proteomes" id="UP001501407">
    <property type="component" value="Unassembled WGS sequence"/>
</dbReference>
<keyword evidence="2" id="KW-0812">Transmembrane</keyword>
<dbReference type="Pfam" id="PF11992">
    <property type="entry name" value="TgpA_N"/>
    <property type="match status" value="1"/>
</dbReference>
<evidence type="ECO:0000256" key="1">
    <source>
        <dbReference type="SAM" id="MobiDB-lite"/>
    </source>
</evidence>
<feature type="transmembrane region" description="Helical" evidence="2">
    <location>
        <begin position="640"/>
        <end position="668"/>
    </location>
</feature>
<organism evidence="4 5">
    <name type="scientific">Microbacterium yannicii</name>
    <dbReference type="NCBI Taxonomy" id="671622"/>
    <lineage>
        <taxon>Bacteria</taxon>
        <taxon>Bacillati</taxon>
        <taxon>Actinomycetota</taxon>
        <taxon>Actinomycetes</taxon>
        <taxon>Micrococcales</taxon>
        <taxon>Microbacteriaceae</taxon>
        <taxon>Microbacterium</taxon>
    </lineage>
</organism>
<feature type="compositionally biased region" description="Polar residues" evidence="1">
    <location>
        <begin position="820"/>
        <end position="832"/>
    </location>
</feature>
<comment type="caution">
    <text evidence="4">The sequence shown here is derived from an EMBL/GenBank/DDBJ whole genome shotgun (WGS) entry which is preliminary data.</text>
</comment>
<sequence length="865" mass="90395">MTAPVTPLSRAEAAAPGGAGSSAPTSRARTPRAAGVSLPARRWILDLVAVALLLLVPIVGFSPTFDGARYLVAALGALVVGMALGVVGALLRWGILALTGTTLLAYFLFGGALALPNTTVAGVVPTLETLRLLALGTVMSWKQLLTTIAPVATDDGHLIVPFLLTLVAGVLATSLALRLRNAAWALIPAAAFLVVAIALGTSDPFVPVIQGIVFGLVAVVWLALRQAWQPQAAAISVGEGSASSGAGVRRVLMGAAVVAIAAVVGITTSGFAAPTSPRYVLRDVVIPPFDIREFASPLQSFRAYVRDHPDDALFTVSGLPEGARVRLATMDAYNGTVYNVSDDGSRSSSAFAPARTNMSADAEGTETSVHVEIGALQGVWMPDAGAVRSVTYDGDRADDLRRTTHYNEATETGVVTMGLKKGDEYVLDAVIPDVPSDEQLADQAFSRLKMPKQEGVPESLADIASKTVAEATTPIEQVRALQQMLSEGGYFSHGLAGQPLSRAGHGAERIATLLGSQQMVGDDEQYATAMALLASQVGIPARVVMGFYPDEDAAGQPVFTATGDTLHAWVEVGFDGAGWVPFDPTPPDDQVPSDQTTKPKADPKPQVLQPPPPPAEQVDLPPTVADDRGAEDEDGFDAGLLWTIVSIGVGALGLIAVLLAPFIVIGALKATRRRKRREADRAPDRISGGWDELVDRASDFGAPVRPGATRQEDAGVLTTAFAEPRVTTLASRADLEVFGPTEPTPDDIDAFWTQVDEIVGGMAKGRTVWQRLGARLSIRTLLEDTRFALPARTVTSARTSGKPAHANQDAASTDGAPTDGGSTDAASTNPASSDPARKTSRTRSLRRAKAAGAVEPSTDPAQENE</sequence>
<feature type="compositionally biased region" description="Low complexity" evidence="1">
    <location>
        <begin position="9"/>
        <end position="29"/>
    </location>
</feature>
<feature type="region of interest" description="Disordered" evidence="1">
    <location>
        <begin position="794"/>
        <end position="865"/>
    </location>
</feature>
<name>A0ABP9LUF8_9MICO</name>
<feature type="region of interest" description="Disordered" evidence="1">
    <location>
        <begin position="1"/>
        <end position="29"/>
    </location>
</feature>
<accession>A0ABP9LUF8</accession>